<dbReference type="Pfam" id="PF07333">
    <property type="entry name" value="SLR1-BP"/>
    <property type="match status" value="1"/>
</dbReference>
<dbReference type="Proteomes" id="UP001295469">
    <property type="component" value="Chromosome A04"/>
</dbReference>
<dbReference type="GO" id="GO:0031640">
    <property type="term" value="P:killing of cells of another organism"/>
    <property type="evidence" value="ECO:0007669"/>
    <property type="project" value="UniProtKB-KW"/>
</dbReference>
<evidence type="ECO:0000313" key="7">
    <source>
        <dbReference type="EMBL" id="CAF2297460.1"/>
    </source>
</evidence>
<dbReference type="EMBL" id="HG994358">
    <property type="protein sequence ID" value="CAF2297460.1"/>
    <property type="molecule type" value="Genomic_DNA"/>
</dbReference>
<dbReference type="PaxDb" id="3708-A0A078IVA0"/>
<evidence type="ECO:0000313" key="8">
    <source>
        <dbReference type="EMBL" id="CDY52918.1"/>
    </source>
</evidence>
<comment type="similarity">
    <text evidence="1">Belongs to the DEFL family.</text>
</comment>
<protein>
    <submittedName>
        <fullName evidence="7">(rape) hypothetical protein</fullName>
    </submittedName>
    <submittedName>
        <fullName evidence="8">BnaA04g29250D protein</fullName>
    </submittedName>
</protein>
<dbReference type="Gramene" id="CDY52918">
    <property type="protein sequence ID" value="CDY52918"/>
    <property type="gene ID" value="GSBRNA2T00008099001"/>
</dbReference>
<evidence type="ECO:0000256" key="5">
    <source>
        <dbReference type="ARBA" id="ARBA00023157"/>
    </source>
</evidence>
<reference evidence="8" key="2">
    <citation type="submission" date="2014-06" db="EMBL/GenBank/DDBJ databases">
        <authorList>
            <person name="Genoscope - CEA"/>
        </authorList>
    </citation>
    <scope>NUCLEOTIDE SEQUENCE</scope>
</reference>
<evidence type="ECO:0000256" key="3">
    <source>
        <dbReference type="ARBA" id="ARBA00022577"/>
    </source>
</evidence>
<dbReference type="InterPro" id="IPR010851">
    <property type="entry name" value="DEFL"/>
</dbReference>
<keyword evidence="3" id="KW-0295">Fungicide</keyword>
<evidence type="ECO:0000256" key="6">
    <source>
        <dbReference type="SAM" id="SignalP"/>
    </source>
</evidence>
<name>A0A078IVA0_BRANA</name>
<evidence type="ECO:0000256" key="1">
    <source>
        <dbReference type="ARBA" id="ARBA00006722"/>
    </source>
</evidence>
<feature type="signal peptide" evidence="6">
    <location>
        <begin position="1"/>
        <end position="28"/>
    </location>
</feature>
<keyword evidence="6" id="KW-0732">Signal</keyword>
<evidence type="ECO:0000256" key="4">
    <source>
        <dbReference type="ARBA" id="ARBA00022821"/>
    </source>
</evidence>
<evidence type="ECO:0000256" key="2">
    <source>
        <dbReference type="ARBA" id="ARBA00022529"/>
    </source>
</evidence>
<accession>A0A078IVA0</accession>
<keyword evidence="4" id="KW-0611">Plant defense</keyword>
<dbReference type="Proteomes" id="UP000028999">
    <property type="component" value="Unassembled WGS sequence"/>
</dbReference>
<dbReference type="GO" id="GO:0050832">
    <property type="term" value="P:defense response to fungus"/>
    <property type="evidence" value="ECO:0007669"/>
    <property type="project" value="UniProtKB-KW"/>
</dbReference>
<keyword evidence="9" id="KW-1185">Reference proteome</keyword>
<organism evidence="8 9">
    <name type="scientific">Brassica napus</name>
    <name type="common">Rape</name>
    <dbReference type="NCBI Taxonomy" id="3708"/>
    <lineage>
        <taxon>Eukaryota</taxon>
        <taxon>Viridiplantae</taxon>
        <taxon>Streptophyta</taxon>
        <taxon>Embryophyta</taxon>
        <taxon>Tracheophyta</taxon>
        <taxon>Spermatophyta</taxon>
        <taxon>Magnoliopsida</taxon>
        <taxon>eudicotyledons</taxon>
        <taxon>Gunneridae</taxon>
        <taxon>Pentapetalae</taxon>
        <taxon>rosids</taxon>
        <taxon>malvids</taxon>
        <taxon>Brassicales</taxon>
        <taxon>Brassicaceae</taxon>
        <taxon>Brassiceae</taxon>
        <taxon>Brassica</taxon>
    </lineage>
</organism>
<proteinExistence type="inferred from homology"/>
<sequence>MKNSFQPSIIGFFMVTVLLFGVMTTAQAQVHRFPCEHIYRPKNGKCNTTICSAECTKERGRLGTGRCMDPQNEMCACMHYQRHRKNECLF</sequence>
<keyword evidence="2" id="KW-0929">Antimicrobial</keyword>
<keyword evidence="5" id="KW-1015">Disulfide bond</keyword>
<dbReference type="AlphaFoldDB" id="A0A078IVA0"/>
<gene>
    <name evidence="8" type="primary">BnaA04g29250D</name>
    <name evidence="7" type="ORF">DARMORV10_A04P30680.1</name>
    <name evidence="8" type="ORF">GSBRNA2T00008099001</name>
</gene>
<evidence type="ECO:0000313" key="9">
    <source>
        <dbReference type="Proteomes" id="UP000028999"/>
    </source>
</evidence>
<feature type="chain" id="PRO_5040665892" evidence="6">
    <location>
        <begin position="29"/>
        <end position="90"/>
    </location>
</feature>
<reference evidence="7" key="3">
    <citation type="submission" date="2021-01" db="EMBL/GenBank/DDBJ databases">
        <authorList>
            <consortium name="Genoscope - CEA"/>
            <person name="William W."/>
        </authorList>
    </citation>
    <scope>NUCLEOTIDE SEQUENCE</scope>
</reference>
<reference evidence="8 9" key="1">
    <citation type="journal article" date="2014" name="Science">
        <title>Plant genetics. Early allopolyploid evolution in the post-Neolithic Brassica napus oilseed genome.</title>
        <authorList>
            <person name="Chalhoub B."/>
            <person name="Denoeud F."/>
            <person name="Liu S."/>
            <person name="Parkin I.A."/>
            <person name="Tang H."/>
            <person name="Wang X."/>
            <person name="Chiquet J."/>
            <person name="Belcram H."/>
            <person name="Tong C."/>
            <person name="Samans B."/>
            <person name="Correa M."/>
            <person name="Da Silva C."/>
            <person name="Just J."/>
            <person name="Falentin C."/>
            <person name="Koh C.S."/>
            <person name="Le Clainche I."/>
            <person name="Bernard M."/>
            <person name="Bento P."/>
            <person name="Noel B."/>
            <person name="Labadie K."/>
            <person name="Alberti A."/>
            <person name="Charles M."/>
            <person name="Arnaud D."/>
            <person name="Guo H."/>
            <person name="Daviaud C."/>
            <person name="Alamery S."/>
            <person name="Jabbari K."/>
            <person name="Zhao M."/>
            <person name="Edger P.P."/>
            <person name="Chelaifa H."/>
            <person name="Tack D."/>
            <person name="Lassalle G."/>
            <person name="Mestiri I."/>
            <person name="Schnel N."/>
            <person name="Le Paslier M.C."/>
            <person name="Fan G."/>
            <person name="Renault V."/>
            <person name="Bayer P.E."/>
            <person name="Golicz A.A."/>
            <person name="Manoli S."/>
            <person name="Lee T.H."/>
            <person name="Thi V.H."/>
            <person name="Chalabi S."/>
            <person name="Hu Q."/>
            <person name="Fan C."/>
            <person name="Tollenaere R."/>
            <person name="Lu Y."/>
            <person name="Battail C."/>
            <person name="Shen J."/>
            <person name="Sidebottom C.H."/>
            <person name="Wang X."/>
            <person name="Canaguier A."/>
            <person name="Chauveau A."/>
            <person name="Berard A."/>
            <person name="Deniot G."/>
            <person name="Guan M."/>
            <person name="Liu Z."/>
            <person name="Sun F."/>
            <person name="Lim Y.P."/>
            <person name="Lyons E."/>
            <person name="Town C.D."/>
            <person name="Bancroft I."/>
            <person name="Wang X."/>
            <person name="Meng J."/>
            <person name="Ma J."/>
            <person name="Pires J.C."/>
            <person name="King G.J."/>
            <person name="Brunel D."/>
            <person name="Delourme R."/>
            <person name="Renard M."/>
            <person name="Aury J.M."/>
            <person name="Adams K.L."/>
            <person name="Batley J."/>
            <person name="Snowdon R.J."/>
            <person name="Tost J."/>
            <person name="Edwards D."/>
            <person name="Zhou Y."/>
            <person name="Hua W."/>
            <person name="Sharpe A.G."/>
            <person name="Paterson A.H."/>
            <person name="Guan C."/>
            <person name="Wincker P."/>
        </authorList>
    </citation>
    <scope>NUCLEOTIDE SEQUENCE [LARGE SCALE GENOMIC DNA]</scope>
    <source>
        <strain evidence="9">cv. Darmor-bzh</strain>
    </source>
</reference>
<dbReference type="EMBL" id="LK033142">
    <property type="protein sequence ID" value="CDY52918.1"/>
    <property type="molecule type" value="Genomic_DNA"/>
</dbReference>